<reference evidence="1" key="1">
    <citation type="journal article" date="2020" name="Stud. Mycol.">
        <title>101 Dothideomycetes genomes: a test case for predicting lifestyles and emergence of pathogens.</title>
        <authorList>
            <person name="Haridas S."/>
            <person name="Albert R."/>
            <person name="Binder M."/>
            <person name="Bloem J."/>
            <person name="Labutti K."/>
            <person name="Salamov A."/>
            <person name="Andreopoulos B."/>
            <person name="Baker S."/>
            <person name="Barry K."/>
            <person name="Bills G."/>
            <person name="Bluhm B."/>
            <person name="Cannon C."/>
            <person name="Castanera R."/>
            <person name="Culley D."/>
            <person name="Daum C."/>
            <person name="Ezra D."/>
            <person name="Gonzalez J."/>
            <person name="Henrissat B."/>
            <person name="Kuo A."/>
            <person name="Liang C."/>
            <person name="Lipzen A."/>
            <person name="Lutzoni F."/>
            <person name="Magnuson J."/>
            <person name="Mondo S."/>
            <person name="Nolan M."/>
            <person name="Ohm R."/>
            <person name="Pangilinan J."/>
            <person name="Park H.-J."/>
            <person name="Ramirez L."/>
            <person name="Alfaro M."/>
            <person name="Sun H."/>
            <person name="Tritt A."/>
            <person name="Yoshinaga Y."/>
            <person name="Zwiers L.-H."/>
            <person name="Turgeon B."/>
            <person name="Goodwin S."/>
            <person name="Spatafora J."/>
            <person name="Crous P."/>
            <person name="Grigoriev I."/>
        </authorList>
    </citation>
    <scope>NUCLEOTIDE SEQUENCE</scope>
    <source>
        <strain evidence="1">ATCC 200398</strain>
    </source>
</reference>
<gene>
    <name evidence="1" type="ORF">BDR25DRAFT_241617</name>
</gene>
<evidence type="ECO:0000313" key="2">
    <source>
        <dbReference type="Proteomes" id="UP000799755"/>
    </source>
</evidence>
<proteinExistence type="predicted"/>
<keyword evidence="2" id="KW-1185">Reference proteome</keyword>
<sequence>ENPDFVTFLVGPHRMSFVVPFKAIKNRAYFVGPHLNFVIQKGNGYYFDRPILSRIHPEDFHMVADFLLTDDFGRRVIENEDQRRELIDECLSAWAVAEELGMLDLMEHIANKLRRSLPWPLEEALSVAGLVHKRKDSFDPIQNRLKDLLAGYIADNFWEYIGNHLTSLVQKFKQCPELEQRVLEHRVEKLEIKHSHLRALCD</sequence>
<feature type="non-terminal residue" evidence="1">
    <location>
        <position position="1"/>
    </location>
</feature>
<name>A0ACB6QF14_9PLEO</name>
<organism evidence="1 2">
    <name type="scientific">Lindgomyces ingoldianus</name>
    <dbReference type="NCBI Taxonomy" id="673940"/>
    <lineage>
        <taxon>Eukaryota</taxon>
        <taxon>Fungi</taxon>
        <taxon>Dikarya</taxon>
        <taxon>Ascomycota</taxon>
        <taxon>Pezizomycotina</taxon>
        <taxon>Dothideomycetes</taxon>
        <taxon>Pleosporomycetidae</taxon>
        <taxon>Pleosporales</taxon>
        <taxon>Lindgomycetaceae</taxon>
        <taxon>Lindgomyces</taxon>
    </lineage>
</organism>
<comment type="caution">
    <text evidence="1">The sequence shown here is derived from an EMBL/GenBank/DDBJ whole genome shotgun (WGS) entry which is preliminary data.</text>
</comment>
<protein>
    <submittedName>
        <fullName evidence="1">Uncharacterized protein</fullName>
    </submittedName>
</protein>
<accession>A0ACB6QF14</accession>
<evidence type="ECO:0000313" key="1">
    <source>
        <dbReference type="EMBL" id="KAF2464707.1"/>
    </source>
</evidence>
<dbReference type="EMBL" id="MU003534">
    <property type="protein sequence ID" value="KAF2464707.1"/>
    <property type="molecule type" value="Genomic_DNA"/>
</dbReference>
<dbReference type="Proteomes" id="UP000799755">
    <property type="component" value="Unassembled WGS sequence"/>
</dbReference>